<name>A0A7X8TQ25_9VIBR</name>
<comment type="caution">
    <text evidence="3">The sequence shown here is derived from an EMBL/GenBank/DDBJ whole genome shotgun (WGS) entry which is preliminary data.</text>
</comment>
<reference evidence="3 4" key="1">
    <citation type="submission" date="2020-04" db="EMBL/GenBank/DDBJ databases">
        <title>Vibrio sp. SM6, a novel species isolated from seawater.</title>
        <authorList>
            <person name="Wang X."/>
        </authorList>
    </citation>
    <scope>NUCLEOTIDE SEQUENCE [LARGE SCALE GENOMIC DNA]</scope>
    <source>
        <strain evidence="3 4">SM6</strain>
    </source>
</reference>
<sequence length="278" mass="31200">MNEKIVLITGATDGIGKYAAMALAKMGYHIILHGRNREKILATASTIQNSVPGCNIDWVEADFESLPAIKKMSQELHEKYDRIDVLVNNVGAQFHELRFADEGVEVGFAVNHIAPFLLTSSIIDLLLKSECRRIINVSSEMHRNMQYFHFDYIYGKEAYSLYDYYSNTKLANLLFSYKLSRVLEGKGFTVLAITPGLTDTHLNPQRTPELVQRAVPVELGAVSMIEAVTSPSLQGKNAIFLDKDAQVEPTSSASYDIEQQDKLWDMTEKLLGMKFTVL</sequence>
<organism evidence="3 4">
    <name type="scientific">Vibrio agarilyticus</name>
    <dbReference type="NCBI Taxonomy" id="2726741"/>
    <lineage>
        <taxon>Bacteria</taxon>
        <taxon>Pseudomonadati</taxon>
        <taxon>Pseudomonadota</taxon>
        <taxon>Gammaproteobacteria</taxon>
        <taxon>Vibrionales</taxon>
        <taxon>Vibrionaceae</taxon>
        <taxon>Vibrio</taxon>
    </lineage>
</organism>
<comment type="similarity">
    <text evidence="1">Belongs to the short-chain dehydrogenases/reductases (SDR) family.</text>
</comment>
<dbReference type="InterPro" id="IPR036291">
    <property type="entry name" value="NAD(P)-bd_dom_sf"/>
</dbReference>
<dbReference type="Proteomes" id="UP000535589">
    <property type="component" value="Unassembled WGS sequence"/>
</dbReference>
<dbReference type="GO" id="GO:0016491">
    <property type="term" value="F:oxidoreductase activity"/>
    <property type="evidence" value="ECO:0007669"/>
    <property type="project" value="UniProtKB-KW"/>
</dbReference>
<dbReference type="AlphaFoldDB" id="A0A7X8TQ25"/>
<dbReference type="PRINTS" id="PR00081">
    <property type="entry name" value="GDHRDH"/>
</dbReference>
<protein>
    <submittedName>
        <fullName evidence="3">SDR family NAD(P)-dependent oxidoreductase</fullName>
    </submittedName>
</protein>
<dbReference type="RefSeq" id="WP_168835867.1">
    <property type="nucleotide sequence ID" value="NZ_JABAIK010000006.1"/>
</dbReference>
<dbReference type="InterPro" id="IPR002347">
    <property type="entry name" value="SDR_fam"/>
</dbReference>
<dbReference type="Pfam" id="PF00106">
    <property type="entry name" value="adh_short"/>
    <property type="match status" value="1"/>
</dbReference>
<dbReference type="PANTHER" id="PTHR24320:SF148">
    <property type="entry name" value="NAD(P)-BINDING ROSSMANN-FOLD SUPERFAMILY PROTEIN"/>
    <property type="match status" value="1"/>
</dbReference>
<proteinExistence type="inferred from homology"/>
<keyword evidence="4" id="KW-1185">Reference proteome</keyword>
<evidence type="ECO:0000313" key="4">
    <source>
        <dbReference type="Proteomes" id="UP000535589"/>
    </source>
</evidence>
<evidence type="ECO:0000313" key="3">
    <source>
        <dbReference type="EMBL" id="NLS12768.1"/>
    </source>
</evidence>
<dbReference type="EMBL" id="JABAIK010000006">
    <property type="protein sequence ID" value="NLS12768.1"/>
    <property type="molecule type" value="Genomic_DNA"/>
</dbReference>
<dbReference type="SUPFAM" id="SSF51735">
    <property type="entry name" value="NAD(P)-binding Rossmann-fold domains"/>
    <property type="match status" value="1"/>
</dbReference>
<dbReference type="PANTHER" id="PTHR24320">
    <property type="entry name" value="RETINOL DEHYDROGENASE"/>
    <property type="match status" value="1"/>
</dbReference>
<dbReference type="Gene3D" id="3.40.50.720">
    <property type="entry name" value="NAD(P)-binding Rossmann-like Domain"/>
    <property type="match status" value="1"/>
</dbReference>
<evidence type="ECO:0000256" key="2">
    <source>
        <dbReference type="ARBA" id="ARBA00023002"/>
    </source>
</evidence>
<evidence type="ECO:0000256" key="1">
    <source>
        <dbReference type="ARBA" id="ARBA00006484"/>
    </source>
</evidence>
<accession>A0A7X8TQ25</accession>
<gene>
    <name evidence="3" type="ORF">HGP28_07595</name>
</gene>
<keyword evidence="2" id="KW-0560">Oxidoreductase</keyword>